<gene>
    <name evidence="2" type="ORF">LG219_11340</name>
</gene>
<organism evidence="2 3">
    <name type="scientific">Deefgea salmonis</name>
    <dbReference type="NCBI Taxonomy" id="2875502"/>
    <lineage>
        <taxon>Bacteria</taxon>
        <taxon>Pseudomonadati</taxon>
        <taxon>Pseudomonadota</taxon>
        <taxon>Betaproteobacteria</taxon>
        <taxon>Neisseriales</taxon>
        <taxon>Chitinibacteraceae</taxon>
        <taxon>Deefgea</taxon>
    </lineage>
</organism>
<accession>A0ABS8BMA1</accession>
<comment type="caution">
    <text evidence="2">The sequence shown here is derived from an EMBL/GenBank/DDBJ whole genome shotgun (WGS) entry which is preliminary data.</text>
</comment>
<keyword evidence="3" id="KW-1185">Reference proteome</keyword>
<sequence length="65" mass="6978">MTAKDLLNRFPNLQATEPIARAALQHAQLLAANQPASIAVLAAALILADLIAPFLDPQQEVRPHD</sequence>
<keyword evidence="1" id="KW-1133">Transmembrane helix</keyword>
<protein>
    <submittedName>
        <fullName evidence="2">Uncharacterized protein</fullName>
    </submittedName>
</protein>
<evidence type="ECO:0000256" key="1">
    <source>
        <dbReference type="SAM" id="Phobius"/>
    </source>
</evidence>
<dbReference type="RefSeq" id="WP_226764603.1">
    <property type="nucleotide sequence ID" value="NZ_JAJAWG010000007.1"/>
</dbReference>
<keyword evidence="1" id="KW-0812">Transmembrane</keyword>
<proteinExistence type="predicted"/>
<feature type="transmembrane region" description="Helical" evidence="1">
    <location>
        <begin position="36"/>
        <end position="55"/>
    </location>
</feature>
<evidence type="ECO:0000313" key="2">
    <source>
        <dbReference type="EMBL" id="MCB5196862.1"/>
    </source>
</evidence>
<reference evidence="2 3" key="1">
    <citation type="submission" date="2021-10" db="EMBL/GenBank/DDBJ databases">
        <authorList>
            <person name="Chen M."/>
        </authorList>
    </citation>
    <scope>NUCLEOTIDE SEQUENCE [LARGE SCALE GENOMIC DNA]</scope>
    <source>
        <strain evidence="2 3">H3-26</strain>
    </source>
</reference>
<dbReference type="Proteomes" id="UP001198034">
    <property type="component" value="Unassembled WGS sequence"/>
</dbReference>
<dbReference type="EMBL" id="JAJAWG010000007">
    <property type="protein sequence ID" value="MCB5196862.1"/>
    <property type="molecule type" value="Genomic_DNA"/>
</dbReference>
<name>A0ABS8BMA1_9NEIS</name>
<keyword evidence="1" id="KW-0472">Membrane</keyword>
<evidence type="ECO:0000313" key="3">
    <source>
        <dbReference type="Proteomes" id="UP001198034"/>
    </source>
</evidence>